<evidence type="ECO:0000313" key="2">
    <source>
        <dbReference type="EMBL" id="TQL50696.1"/>
    </source>
</evidence>
<keyword evidence="3" id="KW-1185">Reference proteome</keyword>
<keyword evidence="1" id="KW-1133">Transmembrane helix</keyword>
<dbReference type="RefSeq" id="WP_141784795.1">
    <property type="nucleotide sequence ID" value="NZ_BAAAIK010000002.1"/>
</dbReference>
<evidence type="ECO:0008006" key="4">
    <source>
        <dbReference type="Google" id="ProtNLM"/>
    </source>
</evidence>
<comment type="caution">
    <text evidence="2">The sequence shown here is derived from an EMBL/GenBank/DDBJ whole genome shotgun (WGS) entry which is preliminary data.</text>
</comment>
<feature type="transmembrane region" description="Helical" evidence="1">
    <location>
        <begin position="106"/>
        <end position="124"/>
    </location>
</feature>
<dbReference type="PANTHER" id="PTHR28008">
    <property type="entry name" value="DOMAIN PROTEIN, PUTATIVE (AFU_ORTHOLOGUE AFUA_3G10980)-RELATED"/>
    <property type="match status" value="1"/>
</dbReference>
<dbReference type="AlphaFoldDB" id="A0A542YRG4"/>
<sequence>MPSRTETPLPTEQSTVGRPLRLLGWCLFWLLLLAQVYLLYLSTGSGEPYFPYDDKVAHLLIFGVPAGLAALLRRPWAVGVVVAHALLSEPLQAWLTTSRVADPWDLVADLVGIVLGVVVASVLLRRTRRSTSLHPAEAERALRGDG</sequence>
<dbReference type="EMBL" id="VFOP01000001">
    <property type="protein sequence ID" value="TQL50696.1"/>
    <property type="molecule type" value="Genomic_DNA"/>
</dbReference>
<keyword evidence="1" id="KW-0472">Membrane</keyword>
<keyword evidence="1" id="KW-0812">Transmembrane</keyword>
<feature type="transmembrane region" description="Helical" evidence="1">
    <location>
        <begin position="20"/>
        <end position="40"/>
    </location>
</feature>
<dbReference type="PANTHER" id="PTHR28008:SF1">
    <property type="entry name" value="DOMAIN PROTEIN, PUTATIVE (AFU_ORTHOLOGUE AFUA_3G10980)-RELATED"/>
    <property type="match status" value="1"/>
</dbReference>
<gene>
    <name evidence="2" type="ORF">FB467_1810</name>
</gene>
<evidence type="ECO:0000313" key="3">
    <source>
        <dbReference type="Proteomes" id="UP000319516"/>
    </source>
</evidence>
<organism evidence="2 3">
    <name type="scientific">Ornithinicoccus hortensis</name>
    <dbReference type="NCBI Taxonomy" id="82346"/>
    <lineage>
        <taxon>Bacteria</taxon>
        <taxon>Bacillati</taxon>
        <taxon>Actinomycetota</taxon>
        <taxon>Actinomycetes</taxon>
        <taxon>Micrococcales</taxon>
        <taxon>Intrasporangiaceae</taxon>
        <taxon>Ornithinicoccus</taxon>
    </lineage>
</organism>
<evidence type="ECO:0000256" key="1">
    <source>
        <dbReference type="SAM" id="Phobius"/>
    </source>
</evidence>
<reference evidence="2 3" key="1">
    <citation type="submission" date="2019-06" db="EMBL/GenBank/DDBJ databases">
        <title>Sequencing the genomes of 1000 actinobacteria strains.</title>
        <authorList>
            <person name="Klenk H.-P."/>
        </authorList>
    </citation>
    <scope>NUCLEOTIDE SEQUENCE [LARGE SCALE GENOMIC DNA]</scope>
    <source>
        <strain evidence="2 3">DSM 12335</strain>
    </source>
</reference>
<proteinExistence type="predicted"/>
<accession>A0A542YRG4</accession>
<name>A0A542YRG4_9MICO</name>
<dbReference type="Proteomes" id="UP000319516">
    <property type="component" value="Unassembled WGS sequence"/>
</dbReference>
<dbReference type="OrthoDB" id="3831062at2"/>
<protein>
    <recommendedName>
        <fullName evidence="4">VanZ family protein</fullName>
    </recommendedName>
</protein>